<dbReference type="AlphaFoldDB" id="A0A1F5WG51"/>
<accession>A0A1F5WG51</accession>
<dbReference type="STRING" id="1798338.A3J56_01830"/>
<keyword evidence="1" id="KW-0472">Membrane</keyword>
<sequence length="311" mass="33265">MILPWQKTLIYRAGAIAFLLVGTFAFTPGAFASVGLTIQPLKVTETLAPGASASGVVSITNASDEAVNVEVKVEDFVPLAGTYNIQFVGRAPGVSTVRDWVTLDSPKSFVLKKGEGKNVSYTIQAPPNAEPGGHFGAAFFKATLLPTSGGQQLRVGTQVGMLILVTIPGSHLEKGTVLDFSGPLFVKKSPIDFKIKFENTGTVHFEPKGKITITNMFGKEVGSVDVGGQVVLPTGVRDLVASVNFDGVLLGRYKANLKMFDGEGNELVASSITFYAFPLWYVIAFLVSVVVLFFAIRFVKKNIKISIAKNK</sequence>
<evidence type="ECO:0000313" key="2">
    <source>
        <dbReference type="EMBL" id="OGF74550.1"/>
    </source>
</evidence>
<keyword evidence="1" id="KW-1133">Transmembrane helix</keyword>
<keyword evidence="1" id="KW-0812">Transmembrane</keyword>
<comment type="caution">
    <text evidence="2">The sequence shown here is derived from an EMBL/GenBank/DDBJ whole genome shotgun (WGS) entry which is preliminary data.</text>
</comment>
<evidence type="ECO:0000313" key="3">
    <source>
        <dbReference type="Proteomes" id="UP000178406"/>
    </source>
</evidence>
<feature type="transmembrane region" description="Helical" evidence="1">
    <location>
        <begin position="279"/>
        <end position="299"/>
    </location>
</feature>
<dbReference type="Proteomes" id="UP000178406">
    <property type="component" value="Unassembled WGS sequence"/>
</dbReference>
<name>A0A1F5WG51_9BACT</name>
<evidence type="ECO:0000256" key="1">
    <source>
        <dbReference type="SAM" id="Phobius"/>
    </source>
</evidence>
<dbReference type="EMBL" id="MFHQ01000016">
    <property type="protein sequence ID" value="OGF74550.1"/>
    <property type="molecule type" value="Genomic_DNA"/>
</dbReference>
<reference evidence="2 3" key="1">
    <citation type="journal article" date="2016" name="Nat. Commun.">
        <title>Thousands of microbial genomes shed light on interconnected biogeochemical processes in an aquifer system.</title>
        <authorList>
            <person name="Anantharaman K."/>
            <person name="Brown C.T."/>
            <person name="Hug L.A."/>
            <person name="Sharon I."/>
            <person name="Castelle C.J."/>
            <person name="Probst A.J."/>
            <person name="Thomas B.C."/>
            <person name="Singh A."/>
            <person name="Wilkins M.J."/>
            <person name="Karaoz U."/>
            <person name="Brodie E.L."/>
            <person name="Williams K.H."/>
            <person name="Hubbard S.S."/>
            <person name="Banfield J.F."/>
        </authorList>
    </citation>
    <scope>NUCLEOTIDE SEQUENCE [LARGE SCALE GENOMIC DNA]</scope>
</reference>
<proteinExistence type="predicted"/>
<protein>
    <submittedName>
        <fullName evidence="2">Uncharacterized protein</fullName>
    </submittedName>
</protein>
<gene>
    <name evidence="2" type="ORF">A3J56_01830</name>
</gene>
<organism evidence="2 3">
    <name type="scientific">Candidatus Giovannonibacteria bacterium RIFCSPHIGHO2_02_FULL_46_20</name>
    <dbReference type="NCBI Taxonomy" id="1798338"/>
    <lineage>
        <taxon>Bacteria</taxon>
        <taxon>Candidatus Giovannoniibacteriota</taxon>
    </lineage>
</organism>